<keyword evidence="2" id="KW-1185">Reference proteome</keyword>
<dbReference type="RefSeq" id="WP_290001880.1">
    <property type="nucleotide sequence ID" value="NZ_JAUEPH010000006.1"/>
</dbReference>
<evidence type="ECO:0000313" key="1">
    <source>
        <dbReference type="EMBL" id="MDN3205463.1"/>
    </source>
</evidence>
<evidence type="ECO:0000313" key="2">
    <source>
        <dbReference type="Proteomes" id="UP001171916"/>
    </source>
</evidence>
<reference evidence="1" key="1">
    <citation type="submission" date="2023-06" db="EMBL/GenBank/DDBJ databases">
        <title>Robiginitalea aurantiacus sp. nov. and Algoriphagus sediminis sp. nov., isolated from coastal sediment.</title>
        <authorList>
            <person name="Zhou Z.Y."/>
            <person name="An J."/>
            <person name="Jia Y.W."/>
            <person name="Du Z.J."/>
        </authorList>
    </citation>
    <scope>NUCLEOTIDE SEQUENCE</scope>
    <source>
        <strain evidence="1">C2-7</strain>
    </source>
</reference>
<dbReference type="Proteomes" id="UP001171916">
    <property type="component" value="Unassembled WGS sequence"/>
</dbReference>
<evidence type="ECO:0008006" key="3">
    <source>
        <dbReference type="Google" id="ProtNLM"/>
    </source>
</evidence>
<dbReference type="PROSITE" id="PS51257">
    <property type="entry name" value="PROKAR_LIPOPROTEIN"/>
    <property type="match status" value="1"/>
</dbReference>
<proteinExistence type="predicted"/>
<sequence>MKRIIVPILFILGSCTTKEIKEYSLNPISNSAQLNDEIILAGVSSLDYEHGKFLVTEYDYDRFYYLDEDLQTSVELGNPENPDFPSFPTDANFYDNGFWIYSSEKRSLNLFNGIDISKSILVDSDSQLKNFHIQDDKILFSRVSFEGKPFVLHDLKSNQRTYFGEYFKDQRTPFFNHYFRDSFSFITENGFVFVMPYIGLIQKYDKSFILADELCLLNESGFSEAKKWVELQYEKSDNTLISMFSDCQVVDGSLFLLTYDRNPNSPVNPRYVYEIDISNSLRLKAKYSLGSDQEYFTKFAHIESRRFAFYEFQTSSIKFFQFFE</sequence>
<comment type="caution">
    <text evidence="1">The sequence shown here is derived from an EMBL/GenBank/DDBJ whole genome shotgun (WGS) entry which is preliminary data.</text>
</comment>
<organism evidence="1 2">
    <name type="scientific">Algoriphagus sediminis</name>
    <dbReference type="NCBI Taxonomy" id="3057113"/>
    <lineage>
        <taxon>Bacteria</taxon>
        <taxon>Pseudomonadati</taxon>
        <taxon>Bacteroidota</taxon>
        <taxon>Cytophagia</taxon>
        <taxon>Cytophagales</taxon>
        <taxon>Cyclobacteriaceae</taxon>
        <taxon>Algoriphagus</taxon>
    </lineage>
</organism>
<accession>A0ABT7YG02</accession>
<name>A0ABT7YG02_9BACT</name>
<dbReference type="EMBL" id="JAUEPH010000006">
    <property type="protein sequence ID" value="MDN3205463.1"/>
    <property type="molecule type" value="Genomic_DNA"/>
</dbReference>
<protein>
    <recommendedName>
        <fullName evidence="3">DUF4221 domain-containing protein</fullName>
    </recommendedName>
</protein>
<gene>
    <name evidence="1" type="ORF">QVH07_14980</name>
</gene>